<feature type="transmembrane region" description="Helical" evidence="6">
    <location>
        <begin position="266"/>
        <end position="287"/>
    </location>
</feature>
<reference evidence="8" key="1">
    <citation type="journal article" date="2019" name="Int. J. Syst. Evol. Microbiol.">
        <title>The Global Catalogue of Microorganisms (GCM) 10K type strain sequencing project: providing services to taxonomists for standard genome sequencing and annotation.</title>
        <authorList>
            <consortium name="The Broad Institute Genomics Platform"/>
            <consortium name="The Broad Institute Genome Sequencing Center for Infectious Disease"/>
            <person name="Wu L."/>
            <person name="Ma J."/>
        </authorList>
    </citation>
    <scope>NUCLEOTIDE SEQUENCE [LARGE SCALE GENOMIC DNA]</scope>
    <source>
        <strain evidence="8">JCM 17110</strain>
    </source>
</reference>
<feature type="transmembrane region" description="Helical" evidence="6">
    <location>
        <begin position="146"/>
        <end position="165"/>
    </location>
</feature>
<dbReference type="Pfam" id="PF13520">
    <property type="entry name" value="AA_permease_2"/>
    <property type="match status" value="1"/>
</dbReference>
<evidence type="ECO:0000256" key="5">
    <source>
        <dbReference type="ARBA" id="ARBA00023136"/>
    </source>
</evidence>
<evidence type="ECO:0000313" key="8">
    <source>
        <dbReference type="Proteomes" id="UP001500795"/>
    </source>
</evidence>
<keyword evidence="2" id="KW-1003">Cell membrane</keyword>
<evidence type="ECO:0000313" key="7">
    <source>
        <dbReference type="EMBL" id="GAA3539739.1"/>
    </source>
</evidence>
<dbReference type="InterPro" id="IPR002293">
    <property type="entry name" value="AA/rel_permease1"/>
</dbReference>
<dbReference type="RefSeq" id="WP_344957359.1">
    <property type="nucleotide sequence ID" value="NZ_BAABCX010000002.1"/>
</dbReference>
<evidence type="ECO:0000256" key="1">
    <source>
        <dbReference type="ARBA" id="ARBA00004651"/>
    </source>
</evidence>
<comment type="subcellular location">
    <subcellularLocation>
        <location evidence="1">Cell membrane</location>
        <topology evidence="1">Multi-pass membrane protein</topology>
    </subcellularLocation>
</comment>
<feature type="transmembrane region" description="Helical" evidence="6">
    <location>
        <begin position="87"/>
        <end position="111"/>
    </location>
</feature>
<organism evidence="7 8">
    <name type="scientific">Zobellella aerophila</name>
    <dbReference type="NCBI Taxonomy" id="870480"/>
    <lineage>
        <taxon>Bacteria</taxon>
        <taxon>Pseudomonadati</taxon>
        <taxon>Pseudomonadota</taxon>
        <taxon>Gammaproteobacteria</taxon>
        <taxon>Aeromonadales</taxon>
        <taxon>Aeromonadaceae</taxon>
        <taxon>Zobellella</taxon>
    </lineage>
</organism>
<gene>
    <name evidence="7" type="primary">yjeH</name>
    <name evidence="7" type="ORF">GCM10022394_19330</name>
</gene>
<keyword evidence="8" id="KW-1185">Reference proteome</keyword>
<sequence>MGRLNKELGLLQGTGMMATSLLGTGIFVVPAVAASIAGASSLWAWLLLMVLVLPVAFTFARLGQTYPHAGGAPHLIGRALGPAMEKLAAFLFLAVLPVGLPAALTLTAGFWHALFALSDAQDLLVQVGTLGLILLLGSRKTSASGLVQLLIALAIILLLLAIWWAGELLPAMPAFPTLPRVQWGLIPAALAVMFWCYVGLEAFAHMGEEFRNPQRDFPLALLFGVLLAGLVYLGCALAVIKFGVFGDELTNTTSIPVLMAGLLGEQARWAAALVGYLACFASINIYVQGFARLLWSLADEGKLPAGLARRNRHGAPFAALAWVIGACALCVFAAWLFRLPLEVLIRYANGNFILVYLLAMLAGVRLLSGVYRGLALLGSLLCLGVFVSLGLEAAYALALGAGFIGWRYWRGRGKAHPMGNAYPLSSSSERDKLASHRHAVAPSLGTLLRHPWRRRSAKKPTHPVN</sequence>
<accession>A0ABP6VS37</accession>
<keyword evidence="3 6" id="KW-0812">Transmembrane</keyword>
<dbReference type="EMBL" id="BAABCX010000002">
    <property type="protein sequence ID" value="GAA3539739.1"/>
    <property type="molecule type" value="Genomic_DNA"/>
</dbReference>
<dbReference type="InterPro" id="IPR050367">
    <property type="entry name" value="APC_superfamily"/>
</dbReference>
<dbReference type="Proteomes" id="UP001500795">
    <property type="component" value="Unassembled WGS sequence"/>
</dbReference>
<dbReference type="PANTHER" id="PTHR42770:SF13">
    <property type="entry name" value="L-METHIONINE_BRANCHED-CHAIN AMINO ACID EXPORTER YJEH"/>
    <property type="match status" value="1"/>
</dbReference>
<evidence type="ECO:0000256" key="3">
    <source>
        <dbReference type="ARBA" id="ARBA00022692"/>
    </source>
</evidence>
<protein>
    <submittedName>
        <fullName evidence="7">L-methionine/branched-chain amino acid transporter</fullName>
    </submittedName>
</protein>
<evidence type="ECO:0000256" key="2">
    <source>
        <dbReference type="ARBA" id="ARBA00022475"/>
    </source>
</evidence>
<evidence type="ECO:0000256" key="4">
    <source>
        <dbReference type="ARBA" id="ARBA00022989"/>
    </source>
</evidence>
<dbReference type="NCBIfam" id="NF008245">
    <property type="entry name" value="PRK11021.1"/>
    <property type="match status" value="1"/>
</dbReference>
<feature type="transmembrane region" description="Helical" evidence="6">
    <location>
        <begin position="43"/>
        <end position="60"/>
    </location>
</feature>
<evidence type="ECO:0000256" key="6">
    <source>
        <dbReference type="SAM" id="Phobius"/>
    </source>
</evidence>
<dbReference type="Gene3D" id="1.20.1740.10">
    <property type="entry name" value="Amino acid/polyamine transporter I"/>
    <property type="match status" value="1"/>
</dbReference>
<keyword evidence="5 6" id="KW-0472">Membrane</keyword>
<name>A0ABP6VS37_9GAMM</name>
<comment type="caution">
    <text evidence="7">The sequence shown here is derived from an EMBL/GenBank/DDBJ whole genome shotgun (WGS) entry which is preliminary data.</text>
</comment>
<keyword evidence="4 6" id="KW-1133">Transmembrane helix</keyword>
<feature type="transmembrane region" description="Helical" evidence="6">
    <location>
        <begin position="369"/>
        <end position="387"/>
    </location>
</feature>
<feature type="transmembrane region" description="Helical" evidence="6">
    <location>
        <begin position="317"/>
        <end position="337"/>
    </location>
</feature>
<dbReference type="PANTHER" id="PTHR42770">
    <property type="entry name" value="AMINO ACID TRANSPORTER-RELATED"/>
    <property type="match status" value="1"/>
</dbReference>
<feature type="transmembrane region" description="Helical" evidence="6">
    <location>
        <begin position="185"/>
        <end position="207"/>
    </location>
</feature>
<feature type="transmembrane region" description="Helical" evidence="6">
    <location>
        <begin position="219"/>
        <end position="246"/>
    </location>
</feature>
<proteinExistence type="predicted"/>